<dbReference type="Proteomes" id="UP000001056">
    <property type="component" value="Unassembled WGS sequence"/>
</dbReference>
<dbReference type="PROSITE" id="PS51194">
    <property type="entry name" value="HELICASE_CTER"/>
    <property type="match status" value="1"/>
</dbReference>
<dbReference type="PANTHER" id="PTHR13710">
    <property type="entry name" value="DNA HELICASE RECQ FAMILY MEMBER"/>
    <property type="match status" value="1"/>
</dbReference>
<dbReference type="InterPro" id="IPR011545">
    <property type="entry name" value="DEAD/DEAH_box_helicase_dom"/>
</dbReference>
<comment type="catalytic activity">
    <reaction evidence="4">
        <text>Couples ATP hydrolysis with the unwinding of duplex DNA by translocating in the 3'-5' direction.</text>
        <dbReference type="EC" id="5.6.2.4"/>
    </reaction>
</comment>
<feature type="domain" description="Helicase C-terminal" evidence="8">
    <location>
        <begin position="157"/>
        <end position="362"/>
    </location>
</feature>
<dbReference type="eggNOG" id="KOG0351">
    <property type="taxonomic scope" value="Eukaryota"/>
</dbReference>
<dbReference type="SMART" id="SM00490">
    <property type="entry name" value="HELICc"/>
    <property type="match status" value="1"/>
</dbReference>
<dbReference type="InterPro" id="IPR001650">
    <property type="entry name" value="Helicase_C-like"/>
</dbReference>
<dbReference type="Gene3D" id="3.40.50.300">
    <property type="entry name" value="P-loop containing nucleotide triphosphate hydrolases"/>
    <property type="match status" value="2"/>
</dbReference>
<dbReference type="PROSITE" id="PS51192">
    <property type="entry name" value="HELICASE_ATP_BIND_1"/>
    <property type="match status" value="1"/>
</dbReference>
<evidence type="ECO:0000259" key="7">
    <source>
        <dbReference type="PROSITE" id="PS51192"/>
    </source>
</evidence>
<dbReference type="EC" id="5.6.2.4" evidence="5"/>
<dbReference type="GO" id="GO:0043138">
    <property type="term" value="F:3'-5' DNA helicase activity"/>
    <property type="evidence" value="ECO:0007669"/>
    <property type="project" value="UniProtKB-EC"/>
</dbReference>
<keyword evidence="3" id="KW-0067">ATP-binding</keyword>
<dbReference type="VEuPathDB" id="FungiDB:CHGG_08294"/>
<dbReference type="GeneID" id="4394474"/>
<dbReference type="Pfam" id="PF00270">
    <property type="entry name" value="DEAD"/>
    <property type="match status" value="1"/>
</dbReference>
<feature type="domain" description="Helicase ATP-binding" evidence="7">
    <location>
        <begin position="32"/>
        <end position="186"/>
    </location>
</feature>
<feature type="region of interest" description="Disordered" evidence="6">
    <location>
        <begin position="371"/>
        <end position="392"/>
    </location>
</feature>
<dbReference type="STRING" id="306901.Q2GUR0"/>
<keyword evidence="2" id="KW-0547">Nucleotide-binding</keyword>
<evidence type="ECO:0000256" key="2">
    <source>
        <dbReference type="ARBA" id="ARBA00022741"/>
    </source>
</evidence>
<evidence type="ECO:0000256" key="3">
    <source>
        <dbReference type="ARBA" id="ARBA00022840"/>
    </source>
</evidence>
<name>Q2GUR0_CHAGB</name>
<evidence type="ECO:0000259" key="8">
    <source>
        <dbReference type="PROSITE" id="PS51194"/>
    </source>
</evidence>
<feature type="region of interest" description="Disordered" evidence="6">
    <location>
        <begin position="584"/>
        <end position="622"/>
    </location>
</feature>
<dbReference type="InterPro" id="IPR014001">
    <property type="entry name" value="Helicase_ATP-bd"/>
</dbReference>
<evidence type="ECO:0000256" key="5">
    <source>
        <dbReference type="ARBA" id="ARBA00034808"/>
    </source>
</evidence>
<feature type="compositionally biased region" description="Basic and acidic residues" evidence="6">
    <location>
        <begin position="584"/>
        <end position="601"/>
    </location>
</feature>
<dbReference type="InterPro" id="IPR027417">
    <property type="entry name" value="P-loop_NTPase"/>
</dbReference>
<proteinExistence type="inferred from homology"/>
<dbReference type="GO" id="GO:0000724">
    <property type="term" value="P:double-strand break repair via homologous recombination"/>
    <property type="evidence" value="ECO:0007669"/>
    <property type="project" value="TreeGrafter"/>
</dbReference>
<gene>
    <name evidence="9" type="ORF">CHGG_08294</name>
</gene>
<dbReference type="SUPFAM" id="SSF52540">
    <property type="entry name" value="P-loop containing nucleoside triphosphate hydrolases"/>
    <property type="match status" value="1"/>
</dbReference>
<comment type="similarity">
    <text evidence="1">Belongs to the helicase family. RecQ subfamily.</text>
</comment>
<feature type="compositionally biased region" description="Basic residues" evidence="6">
    <location>
        <begin position="334"/>
        <end position="346"/>
    </location>
</feature>
<dbReference type="RefSeq" id="XP_001225950.1">
    <property type="nucleotide sequence ID" value="XM_001225949.1"/>
</dbReference>
<dbReference type="HOGENOM" id="CLU_385864_0_0_1"/>
<dbReference type="InParanoid" id="Q2GUR0"/>
<evidence type="ECO:0000313" key="9">
    <source>
        <dbReference type="EMBL" id="EAQ87041.1"/>
    </source>
</evidence>
<dbReference type="GO" id="GO:0009378">
    <property type="term" value="F:four-way junction helicase activity"/>
    <property type="evidence" value="ECO:0007669"/>
    <property type="project" value="TreeGrafter"/>
</dbReference>
<feature type="region of interest" description="Disordered" evidence="6">
    <location>
        <begin position="332"/>
        <end position="351"/>
    </location>
</feature>
<dbReference type="GO" id="GO:0005694">
    <property type="term" value="C:chromosome"/>
    <property type="evidence" value="ECO:0007669"/>
    <property type="project" value="TreeGrafter"/>
</dbReference>
<evidence type="ECO:0000256" key="4">
    <source>
        <dbReference type="ARBA" id="ARBA00034617"/>
    </source>
</evidence>
<dbReference type="GO" id="GO:0005634">
    <property type="term" value="C:nucleus"/>
    <property type="evidence" value="ECO:0007669"/>
    <property type="project" value="TreeGrafter"/>
</dbReference>
<dbReference type="OrthoDB" id="3497689at2759"/>
<dbReference type="GO" id="GO:0005524">
    <property type="term" value="F:ATP binding"/>
    <property type="evidence" value="ECO:0007669"/>
    <property type="project" value="UniProtKB-KW"/>
</dbReference>
<accession>Q2GUR0</accession>
<reference evidence="10" key="1">
    <citation type="journal article" date="2015" name="Genome Announc.">
        <title>Draft genome sequence of the cellulolytic fungus Chaetomium globosum.</title>
        <authorList>
            <person name="Cuomo C.A."/>
            <person name="Untereiner W.A."/>
            <person name="Ma L.-J."/>
            <person name="Grabherr M."/>
            <person name="Birren B.W."/>
        </authorList>
    </citation>
    <scope>NUCLEOTIDE SEQUENCE [LARGE SCALE GENOMIC DNA]</scope>
    <source>
        <strain evidence="10">ATCC 6205 / CBS 148.51 / DSM 1962 / NBRC 6347 / NRRL 1970</strain>
    </source>
</reference>
<evidence type="ECO:0000313" key="10">
    <source>
        <dbReference type="Proteomes" id="UP000001056"/>
    </source>
</evidence>
<sequence>MDVFDDIERVPATLRTLAGGHEPRRGQIEAVKSLAIYQQDTILVAATGYGKSAVLFAFSAIKPDRITVQIVPLVTLGESQRQDIATKLPESRPIWVDADTHLKEVEDRKYSHVLLSPEQALNPKFKAILRDPAFHTKIGLFAIDELHCVGEWRHFKEDYTYLYTLRTLDRDNQGYILKHAGFNPYPSIIRTSIDRPEISIIVQPLLRGSIYDYRRLQFPVEGSSAGFARKVVRRFDADVRPTDKEIIFKDFTNLDTNCRIIVATVSLGMGMDIPDVRPVIQIGIPPSTSIADIWQRIRRAVRKQPVDGRVQGIAYLFILYWAFDHLGSVEKQKPAARKRPQPRRAQRQPNAAVISSRLQLMTLVDDGGDNDAGSHASAVTQASQDTIVSESQAPAVPEELTLEATISSQCLFDFTTKVKWTKLDISQREKLDPISMAFMNASCFRKFALEYLQEDVDNPDLEYRRPLDQSLCCNACNHELGKSAPPPAATRQTGREAIDGFSGRTRTQAYIFLVYQERPEPGITEAPPLRHYTRVVHGQQATSLTQKVPHLREWEHIETKGVELVTFCIASLARIKEDWDVGKAKRARETDAKAREEREAQTRNATAVDASRKRAAAGISCK</sequence>
<dbReference type="AlphaFoldDB" id="Q2GUR0"/>
<dbReference type="GO" id="GO:0005737">
    <property type="term" value="C:cytoplasm"/>
    <property type="evidence" value="ECO:0007669"/>
    <property type="project" value="TreeGrafter"/>
</dbReference>
<keyword evidence="10" id="KW-1185">Reference proteome</keyword>
<dbReference type="SMART" id="SM00487">
    <property type="entry name" value="DEXDc"/>
    <property type="match status" value="1"/>
</dbReference>
<dbReference type="EMBL" id="CH408033">
    <property type="protein sequence ID" value="EAQ87041.1"/>
    <property type="molecule type" value="Genomic_DNA"/>
</dbReference>
<dbReference type="Pfam" id="PF00271">
    <property type="entry name" value="Helicase_C"/>
    <property type="match status" value="1"/>
</dbReference>
<protein>
    <recommendedName>
        <fullName evidence="5">DNA 3'-5' helicase</fullName>
        <ecNumber evidence="5">5.6.2.4</ecNumber>
    </recommendedName>
</protein>
<evidence type="ECO:0000256" key="1">
    <source>
        <dbReference type="ARBA" id="ARBA00005446"/>
    </source>
</evidence>
<evidence type="ECO:0000256" key="6">
    <source>
        <dbReference type="SAM" id="MobiDB-lite"/>
    </source>
</evidence>
<dbReference type="PANTHER" id="PTHR13710:SF108">
    <property type="entry name" value="ATP-DEPENDENT DNA HELICASE Q4"/>
    <property type="match status" value="1"/>
</dbReference>
<organism evidence="9 10">
    <name type="scientific">Chaetomium globosum (strain ATCC 6205 / CBS 148.51 / DSM 1962 / NBRC 6347 / NRRL 1970)</name>
    <name type="common">Soil fungus</name>
    <dbReference type="NCBI Taxonomy" id="306901"/>
    <lineage>
        <taxon>Eukaryota</taxon>
        <taxon>Fungi</taxon>
        <taxon>Dikarya</taxon>
        <taxon>Ascomycota</taxon>
        <taxon>Pezizomycotina</taxon>
        <taxon>Sordariomycetes</taxon>
        <taxon>Sordariomycetidae</taxon>
        <taxon>Sordariales</taxon>
        <taxon>Chaetomiaceae</taxon>
        <taxon>Chaetomium</taxon>
    </lineage>
</organism>
<dbReference type="GO" id="GO:0003676">
    <property type="term" value="F:nucleic acid binding"/>
    <property type="evidence" value="ECO:0007669"/>
    <property type="project" value="InterPro"/>
</dbReference>
<feature type="compositionally biased region" description="Polar residues" evidence="6">
    <location>
        <begin position="377"/>
        <end position="392"/>
    </location>
</feature>